<evidence type="ECO:0000259" key="2">
    <source>
        <dbReference type="Pfam" id="PF17667"/>
    </source>
</evidence>
<dbReference type="Gene3D" id="1.10.510.10">
    <property type="entry name" value="Transferase(Phosphotransferase) domain 1"/>
    <property type="match status" value="1"/>
</dbReference>
<gene>
    <name evidence="3" type="ORF">NEOLEDRAFT_1113837</name>
</gene>
<proteinExistence type="predicted"/>
<feature type="domain" description="Fungal-type protein kinase" evidence="2">
    <location>
        <begin position="362"/>
        <end position="695"/>
    </location>
</feature>
<keyword evidence="4" id="KW-1185">Reference proteome</keyword>
<organism evidence="3 4">
    <name type="scientific">Neolentinus lepideus HHB14362 ss-1</name>
    <dbReference type="NCBI Taxonomy" id="1314782"/>
    <lineage>
        <taxon>Eukaryota</taxon>
        <taxon>Fungi</taxon>
        <taxon>Dikarya</taxon>
        <taxon>Basidiomycota</taxon>
        <taxon>Agaricomycotina</taxon>
        <taxon>Agaricomycetes</taxon>
        <taxon>Gloeophyllales</taxon>
        <taxon>Gloeophyllaceae</taxon>
        <taxon>Neolentinus</taxon>
    </lineage>
</organism>
<dbReference type="PANTHER" id="PTHR38248">
    <property type="entry name" value="FUNK1 6"/>
    <property type="match status" value="1"/>
</dbReference>
<dbReference type="InterPro" id="IPR011009">
    <property type="entry name" value="Kinase-like_dom_sf"/>
</dbReference>
<evidence type="ECO:0000256" key="1">
    <source>
        <dbReference type="SAM" id="MobiDB-lite"/>
    </source>
</evidence>
<protein>
    <recommendedName>
        <fullName evidence="2">Fungal-type protein kinase domain-containing protein</fullName>
    </recommendedName>
</protein>
<feature type="region of interest" description="Disordered" evidence="1">
    <location>
        <begin position="1"/>
        <end position="27"/>
    </location>
</feature>
<reference evidence="3 4" key="1">
    <citation type="journal article" date="2016" name="Mol. Biol. Evol.">
        <title>Comparative Genomics of Early-Diverging Mushroom-Forming Fungi Provides Insights into the Origins of Lignocellulose Decay Capabilities.</title>
        <authorList>
            <person name="Nagy L.G."/>
            <person name="Riley R."/>
            <person name="Tritt A."/>
            <person name="Adam C."/>
            <person name="Daum C."/>
            <person name="Floudas D."/>
            <person name="Sun H."/>
            <person name="Yadav J.S."/>
            <person name="Pangilinan J."/>
            <person name="Larsson K.H."/>
            <person name="Matsuura K."/>
            <person name="Barry K."/>
            <person name="Labutti K."/>
            <person name="Kuo R."/>
            <person name="Ohm R.A."/>
            <person name="Bhattacharya S.S."/>
            <person name="Shirouzu T."/>
            <person name="Yoshinaga Y."/>
            <person name="Martin F.M."/>
            <person name="Grigoriev I.V."/>
            <person name="Hibbett D.S."/>
        </authorList>
    </citation>
    <scope>NUCLEOTIDE SEQUENCE [LARGE SCALE GENOMIC DNA]</scope>
    <source>
        <strain evidence="3 4">HHB14362 ss-1</strain>
    </source>
</reference>
<dbReference type="PANTHER" id="PTHR38248:SF2">
    <property type="entry name" value="FUNK1 11"/>
    <property type="match status" value="1"/>
</dbReference>
<feature type="region of interest" description="Disordered" evidence="1">
    <location>
        <begin position="287"/>
        <end position="336"/>
    </location>
</feature>
<dbReference type="SUPFAM" id="SSF56112">
    <property type="entry name" value="Protein kinase-like (PK-like)"/>
    <property type="match status" value="1"/>
</dbReference>
<evidence type="ECO:0000313" key="3">
    <source>
        <dbReference type="EMBL" id="KZT25961.1"/>
    </source>
</evidence>
<name>A0A165T0S3_9AGAM</name>
<accession>A0A165T0S3</accession>
<dbReference type="InterPro" id="IPR040976">
    <property type="entry name" value="Pkinase_fungal"/>
</dbReference>
<dbReference type="AlphaFoldDB" id="A0A165T0S3"/>
<dbReference type="OrthoDB" id="5569250at2759"/>
<dbReference type="InParanoid" id="A0A165T0S3"/>
<dbReference type="Proteomes" id="UP000076761">
    <property type="component" value="Unassembled WGS sequence"/>
</dbReference>
<dbReference type="EMBL" id="KV425569">
    <property type="protein sequence ID" value="KZT25961.1"/>
    <property type="molecule type" value="Genomic_DNA"/>
</dbReference>
<evidence type="ECO:0000313" key="4">
    <source>
        <dbReference type="Proteomes" id="UP000076761"/>
    </source>
</evidence>
<feature type="compositionally biased region" description="Polar residues" evidence="1">
    <location>
        <begin position="14"/>
        <end position="27"/>
    </location>
</feature>
<sequence length="851" mass="95614">MDPPTTPPASTSANPIHSTPANKTNSRGITSAHVYDVKDVYEDELKTRTETVKFHTFLLFLLSLVMKKEDTAVGRLSEVLQSLLSDAVLMCNADRMDGIEEKTMESAFSEPVGGGQREKKMNGLQNLLLQFREVKGERGRYEPFCKLANNILEMMREKPGRSETDLHAPRDGGDRLVFQCNDPMTIKTDHVGIDNYLLSSPTIRKPDVIGLALRDALLTAEVSTDGIMNWLEAWNSHAFGSALKVPKSRTTFRKLQVGIEFKDTGRHMARIPLEFDGKLQEVPAREIITPPETVPEGGVNVRVSNKRKSDDVTDEPSKKLKKSSGSKSKSVTPAPAVHTYSNRVHAKDPEATSLARKLPPNVQVAIYAAERLSSSITINHSLQFIIIDSTIWLWWFDRCGAIQSGGMNFITNLPYLVVLLDILRRFDEHAWGLNDLFRETGDVLELDLHGPGPQPANITVTLNARDTPLSLHLFSRGTAVVPATSEDPSPISPNEKLSDYKMVAKIYHVDEQRDSEISILAEAYKVAAKPTNEAGYVRGHLPVLFASRDWEGEYAERVERILKISPTKGKRRFRRLRVLLFQELEPIYKLSGKEFMKVFRDCFLCHGVLWQNNIHHRDISENNLMFRRMKDGVVGVLNDFDLSIVHRDDRTLAKERTGTIPFMSHALLKAFNSSDNVPHLYEYDVESFAYVGLWISARYEDGEVANHDAYRGWTKAVPPPELAASKREALTENVDPTSSHEQHSEALTRLGVAAEDCIRKAIDRKTHVKISKTALPPALAPESVKDYFERLSLTVFTQGMPGDYLEYFQKVDTAMKDDQGMDGVSRWCYLAVSEQMSSNALTHSNDPKIVN</sequence>
<feature type="compositionally biased region" description="Basic and acidic residues" evidence="1">
    <location>
        <begin position="307"/>
        <end position="318"/>
    </location>
</feature>
<dbReference type="Pfam" id="PF17667">
    <property type="entry name" value="Pkinase_fungal"/>
    <property type="match status" value="1"/>
</dbReference>